<dbReference type="SUPFAM" id="SSF52242">
    <property type="entry name" value="Cobalamin (vitamin B12)-binding domain"/>
    <property type="match status" value="1"/>
</dbReference>
<dbReference type="GO" id="GO:0031419">
    <property type="term" value="F:cobalamin binding"/>
    <property type="evidence" value="ECO:0007669"/>
    <property type="project" value="InterPro"/>
</dbReference>
<dbReference type="GO" id="GO:0005829">
    <property type="term" value="C:cytosol"/>
    <property type="evidence" value="ECO:0007669"/>
    <property type="project" value="TreeGrafter"/>
</dbReference>
<keyword evidence="6" id="KW-0408">Iron</keyword>
<dbReference type="Pfam" id="PF04055">
    <property type="entry name" value="Radical_SAM"/>
    <property type="match status" value="1"/>
</dbReference>
<evidence type="ECO:0000256" key="3">
    <source>
        <dbReference type="ARBA" id="ARBA00022679"/>
    </source>
</evidence>
<dbReference type="STRING" id="42253.NITMOv2_3622"/>
<evidence type="ECO:0000256" key="2">
    <source>
        <dbReference type="ARBA" id="ARBA00022603"/>
    </source>
</evidence>
<dbReference type="OrthoDB" id="9801659at2"/>
<dbReference type="InterPro" id="IPR036724">
    <property type="entry name" value="Cobalamin-bd_sf"/>
</dbReference>
<evidence type="ECO:0000256" key="5">
    <source>
        <dbReference type="ARBA" id="ARBA00022723"/>
    </source>
</evidence>
<evidence type="ECO:0000313" key="11">
    <source>
        <dbReference type="Proteomes" id="UP000069205"/>
    </source>
</evidence>
<dbReference type="InterPro" id="IPR023404">
    <property type="entry name" value="rSAM_horseshoe"/>
</dbReference>
<dbReference type="Pfam" id="PF02310">
    <property type="entry name" value="B12-binding"/>
    <property type="match status" value="1"/>
</dbReference>
<keyword evidence="11" id="KW-1185">Reference proteome</keyword>
<evidence type="ECO:0000256" key="6">
    <source>
        <dbReference type="ARBA" id="ARBA00023004"/>
    </source>
</evidence>
<evidence type="ECO:0000256" key="4">
    <source>
        <dbReference type="ARBA" id="ARBA00022691"/>
    </source>
</evidence>
<protein>
    <submittedName>
        <fullName evidence="10">Uncharacterized protein</fullName>
    </submittedName>
</protein>
<dbReference type="Gene3D" id="3.40.50.280">
    <property type="entry name" value="Cobalamin-binding domain"/>
    <property type="match status" value="1"/>
</dbReference>
<keyword evidence="7" id="KW-0411">Iron-sulfur</keyword>
<dbReference type="RefSeq" id="WP_053380937.1">
    <property type="nucleotide sequence ID" value="NZ_CP011801.1"/>
</dbReference>
<dbReference type="SMART" id="SM00729">
    <property type="entry name" value="Elp3"/>
    <property type="match status" value="1"/>
</dbReference>
<feature type="domain" description="B12-binding" evidence="8">
    <location>
        <begin position="125"/>
        <end position="271"/>
    </location>
</feature>
<evidence type="ECO:0000313" key="10">
    <source>
        <dbReference type="EMBL" id="ALA60014.1"/>
    </source>
</evidence>
<dbReference type="SFLD" id="SFLDG01123">
    <property type="entry name" value="methyltransferase_(Class_B)"/>
    <property type="match status" value="1"/>
</dbReference>
<evidence type="ECO:0000259" key="9">
    <source>
        <dbReference type="PROSITE" id="PS51918"/>
    </source>
</evidence>
<dbReference type="PROSITE" id="PS51332">
    <property type="entry name" value="B12_BINDING"/>
    <property type="match status" value="1"/>
</dbReference>
<keyword evidence="2" id="KW-0489">Methyltransferase</keyword>
<keyword evidence="5" id="KW-0479">Metal-binding</keyword>
<dbReference type="GO" id="GO:0051539">
    <property type="term" value="F:4 iron, 4 sulfur cluster binding"/>
    <property type="evidence" value="ECO:0007669"/>
    <property type="project" value="UniProtKB-KW"/>
</dbReference>
<evidence type="ECO:0000256" key="7">
    <source>
        <dbReference type="ARBA" id="ARBA00023014"/>
    </source>
</evidence>
<dbReference type="PANTHER" id="PTHR43409:SF7">
    <property type="entry name" value="BLL1977 PROTEIN"/>
    <property type="match status" value="1"/>
</dbReference>
<dbReference type="InterPro" id="IPR006638">
    <property type="entry name" value="Elp3/MiaA/NifB-like_rSAM"/>
</dbReference>
<dbReference type="InterPro" id="IPR051198">
    <property type="entry name" value="BchE-like"/>
</dbReference>
<comment type="cofactor">
    <cofactor evidence="1">
        <name>[4Fe-4S] cluster</name>
        <dbReference type="ChEBI" id="CHEBI:49883"/>
    </cofactor>
</comment>
<dbReference type="Gene3D" id="3.80.30.20">
    <property type="entry name" value="tm_1862 like domain"/>
    <property type="match status" value="1"/>
</dbReference>
<evidence type="ECO:0000259" key="8">
    <source>
        <dbReference type="PROSITE" id="PS51332"/>
    </source>
</evidence>
<dbReference type="SFLD" id="SFLDS00029">
    <property type="entry name" value="Radical_SAM"/>
    <property type="match status" value="1"/>
</dbReference>
<accession>A0A0K2GGQ1</accession>
<dbReference type="PATRIC" id="fig|42253.5.peg.3573"/>
<dbReference type="InterPro" id="IPR006158">
    <property type="entry name" value="Cobalamin-bd"/>
</dbReference>
<dbReference type="EMBL" id="CP011801">
    <property type="protein sequence ID" value="ALA60014.1"/>
    <property type="molecule type" value="Genomic_DNA"/>
</dbReference>
<sequence>MKVSLLFPPTWHPSQPYLSLPSLTGFLHQGGVSDVSQRDLGIELLDGLLTRSYGAEVYQRLVDKQRELERSQAGETGPGSREHYAKVTESLDRFAYLIDRIELAKDTLRSEGFYDLDAYRGSLFMIDKWLEVVSSVYFPTRLTVVDNQFSHYSIYSSKDLMKVIRDEAQNPYIGLFRERFVPSIVGDRPDLIGVSITATSQIIPGLTLCRLIKDAAPDLHVTIGGSIFTRLVDNIRRCPSLFDLADDIVVFEGETALLELVNQLAGKKDYSKVPNLIYRQNGKITVNQPFYSENVNQLPAPNYDGFPLGRYLSPEPVLPVQFSRGCYYKDCAFCALTLDHQNFRQKDPGRTIDELEWLKQRYGAQYFFFTDECFALSPTKRLCQQMIEKRLDVKWTCEMRFEKNLTRELLASMRDAGCLKIVFGLESFNQRVMDFMKKGIKQEWVRRIADDCVDLGIAVHCYIIVGFPTEKEEEALDTMNFIVENKKLHESFGFSCQPCLFDLEKEAPIMSDPAGYGIRRIMRPSAEDLSLGFFYEVQEGMTPEQAERLYQHVYERVSEVVCELPFNYSMADGLLYIAKAKEQAGQAPQPIGT</sequence>
<dbReference type="InterPro" id="IPR007197">
    <property type="entry name" value="rSAM"/>
</dbReference>
<dbReference type="PANTHER" id="PTHR43409">
    <property type="entry name" value="ANAEROBIC MAGNESIUM-PROTOPORPHYRIN IX MONOMETHYL ESTER CYCLASE-RELATED"/>
    <property type="match status" value="1"/>
</dbReference>
<dbReference type="SUPFAM" id="SSF102114">
    <property type="entry name" value="Radical SAM enzymes"/>
    <property type="match status" value="1"/>
</dbReference>
<organism evidence="10 11">
    <name type="scientific">Nitrospira moscoviensis</name>
    <dbReference type="NCBI Taxonomy" id="42253"/>
    <lineage>
        <taxon>Bacteria</taxon>
        <taxon>Pseudomonadati</taxon>
        <taxon>Nitrospirota</taxon>
        <taxon>Nitrospiria</taxon>
        <taxon>Nitrospirales</taxon>
        <taxon>Nitrospiraceae</taxon>
        <taxon>Nitrospira</taxon>
    </lineage>
</organism>
<reference evidence="10 11" key="1">
    <citation type="journal article" date="2015" name="Proc. Natl. Acad. Sci. U.S.A.">
        <title>Expanded metabolic versatility of ubiquitous nitrite-oxidizing bacteria from the genus Nitrospira.</title>
        <authorList>
            <person name="Koch H."/>
            <person name="Lucker S."/>
            <person name="Albertsen M."/>
            <person name="Kitzinger K."/>
            <person name="Herbold C."/>
            <person name="Spieck E."/>
            <person name="Nielsen P.H."/>
            <person name="Wagner M."/>
            <person name="Daims H."/>
        </authorList>
    </citation>
    <scope>NUCLEOTIDE SEQUENCE [LARGE SCALE GENOMIC DNA]</scope>
    <source>
        <strain evidence="10 11">NSP M-1</strain>
    </source>
</reference>
<name>A0A0K2GGQ1_NITMO</name>
<dbReference type="GO" id="GO:0003824">
    <property type="term" value="F:catalytic activity"/>
    <property type="evidence" value="ECO:0007669"/>
    <property type="project" value="InterPro"/>
</dbReference>
<keyword evidence="3" id="KW-0808">Transferase</keyword>
<dbReference type="KEGG" id="nmv:NITMOv2_3622"/>
<evidence type="ECO:0000256" key="1">
    <source>
        <dbReference type="ARBA" id="ARBA00001966"/>
    </source>
</evidence>
<keyword evidence="4" id="KW-0949">S-adenosyl-L-methionine</keyword>
<dbReference type="InterPro" id="IPR034466">
    <property type="entry name" value="Methyltransferase_Class_B"/>
</dbReference>
<dbReference type="SFLD" id="SFLDG01082">
    <property type="entry name" value="B12-binding_domain_containing"/>
    <property type="match status" value="1"/>
</dbReference>
<dbReference type="InterPro" id="IPR058240">
    <property type="entry name" value="rSAM_sf"/>
</dbReference>
<dbReference type="GO" id="GO:0046872">
    <property type="term" value="F:metal ion binding"/>
    <property type="evidence" value="ECO:0007669"/>
    <property type="project" value="UniProtKB-KW"/>
</dbReference>
<proteinExistence type="predicted"/>
<dbReference type="PROSITE" id="PS51918">
    <property type="entry name" value="RADICAL_SAM"/>
    <property type="match status" value="1"/>
</dbReference>
<dbReference type="Proteomes" id="UP000069205">
    <property type="component" value="Chromosome"/>
</dbReference>
<dbReference type="AlphaFoldDB" id="A0A0K2GGQ1"/>
<feature type="domain" description="Radical SAM core" evidence="9">
    <location>
        <begin position="312"/>
        <end position="531"/>
    </location>
</feature>
<gene>
    <name evidence="10" type="ORF">NITMOv2_3622</name>
</gene>